<accession>A0A371PL08</accession>
<evidence type="ECO:0000256" key="7">
    <source>
        <dbReference type="RuleBase" id="RU003942"/>
    </source>
</evidence>
<dbReference type="PANTHER" id="PTHR30561">
    <property type="entry name" value="SMR FAMILY PROTON-DEPENDENT DRUG EFFLUX TRANSPORTER SUGE"/>
    <property type="match status" value="1"/>
</dbReference>
<dbReference type="InterPro" id="IPR045324">
    <property type="entry name" value="Small_multidrug_res"/>
</dbReference>
<evidence type="ECO:0000313" key="9">
    <source>
        <dbReference type="EMBL" id="REK76878.1"/>
    </source>
</evidence>
<evidence type="ECO:0000313" key="10">
    <source>
        <dbReference type="Proteomes" id="UP000261905"/>
    </source>
</evidence>
<gene>
    <name evidence="9" type="ORF">DX130_07595</name>
</gene>
<comment type="similarity">
    <text evidence="7">Belongs to the drug/metabolite transporter (DMT) superfamily. Small multidrug resistance (SMR) (TC 2.A.7.1) family.</text>
</comment>
<keyword evidence="2" id="KW-0813">Transport</keyword>
<keyword evidence="4 7" id="KW-0812">Transmembrane</keyword>
<keyword evidence="10" id="KW-1185">Reference proteome</keyword>
<proteinExistence type="inferred from homology"/>
<dbReference type="EMBL" id="QUBQ01000001">
    <property type="protein sequence ID" value="REK76878.1"/>
    <property type="molecule type" value="Genomic_DNA"/>
</dbReference>
<evidence type="ECO:0000256" key="2">
    <source>
        <dbReference type="ARBA" id="ARBA00022448"/>
    </source>
</evidence>
<keyword evidence="3" id="KW-1003">Cell membrane</keyword>
<dbReference type="InterPro" id="IPR000390">
    <property type="entry name" value="Small_drug/metabolite_transptr"/>
</dbReference>
<dbReference type="PANTHER" id="PTHR30561:SF1">
    <property type="entry name" value="MULTIDRUG TRANSPORTER EMRE"/>
    <property type="match status" value="1"/>
</dbReference>
<evidence type="ECO:0000256" key="8">
    <source>
        <dbReference type="SAM" id="Phobius"/>
    </source>
</evidence>
<sequence length="115" mass="12116">MRGYIYLTISILIEAFAASMLKVSEGFSLLLPTIASLSGYLVAFIFLSITMRTIALSKAYATWAGAGTALTVLIGITFFQESTSLLKLAGVAVIIIGLFILNTSKGNEKATSTAA</sequence>
<name>A0A371PL08_9BACL</name>
<dbReference type="Proteomes" id="UP000261905">
    <property type="component" value="Unassembled WGS sequence"/>
</dbReference>
<organism evidence="9 10">
    <name type="scientific">Paenibacillus paeoniae</name>
    <dbReference type="NCBI Taxonomy" id="2292705"/>
    <lineage>
        <taxon>Bacteria</taxon>
        <taxon>Bacillati</taxon>
        <taxon>Bacillota</taxon>
        <taxon>Bacilli</taxon>
        <taxon>Bacillales</taxon>
        <taxon>Paenibacillaceae</taxon>
        <taxon>Paenibacillus</taxon>
    </lineage>
</organism>
<evidence type="ECO:0000256" key="1">
    <source>
        <dbReference type="ARBA" id="ARBA00004651"/>
    </source>
</evidence>
<evidence type="ECO:0000256" key="6">
    <source>
        <dbReference type="ARBA" id="ARBA00023136"/>
    </source>
</evidence>
<reference evidence="9 10" key="1">
    <citation type="submission" date="2018-08" db="EMBL/GenBank/DDBJ databases">
        <title>Paenibacillus sp. M4BSY-1, whole genome shotgun sequence.</title>
        <authorList>
            <person name="Tuo L."/>
        </authorList>
    </citation>
    <scope>NUCLEOTIDE SEQUENCE [LARGE SCALE GENOMIC DNA]</scope>
    <source>
        <strain evidence="9 10">M4BSY-1</strain>
    </source>
</reference>
<dbReference type="Pfam" id="PF00893">
    <property type="entry name" value="Multi_Drug_Res"/>
    <property type="match status" value="1"/>
</dbReference>
<comment type="subcellular location">
    <subcellularLocation>
        <location evidence="1 7">Cell membrane</location>
        <topology evidence="1 7">Multi-pass membrane protein</topology>
    </subcellularLocation>
</comment>
<comment type="caution">
    <text evidence="9">The sequence shown here is derived from an EMBL/GenBank/DDBJ whole genome shotgun (WGS) entry which is preliminary data.</text>
</comment>
<dbReference type="OrthoDB" id="21828at2"/>
<protein>
    <submittedName>
        <fullName evidence="9">QacE family quaternary ammonium compound efflux SMR transporter</fullName>
    </submittedName>
</protein>
<feature type="transmembrane region" description="Helical" evidence="8">
    <location>
        <begin position="27"/>
        <end position="47"/>
    </location>
</feature>
<dbReference type="AlphaFoldDB" id="A0A371PL08"/>
<dbReference type="SUPFAM" id="SSF103481">
    <property type="entry name" value="Multidrug resistance efflux transporter EmrE"/>
    <property type="match status" value="1"/>
</dbReference>
<feature type="transmembrane region" description="Helical" evidence="8">
    <location>
        <begin position="85"/>
        <end position="102"/>
    </location>
</feature>
<dbReference type="RefSeq" id="WP_116044090.1">
    <property type="nucleotide sequence ID" value="NZ_QUBQ01000001.1"/>
</dbReference>
<evidence type="ECO:0000256" key="4">
    <source>
        <dbReference type="ARBA" id="ARBA00022692"/>
    </source>
</evidence>
<keyword evidence="6 8" id="KW-0472">Membrane</keyword>
<dbReference type="InterPro" id="IPR037185">
    <property type="entry name" value="EmrE-like"/>
</dbReference>
<dbReference type="GO" id="GO:0022857">
    <property type="term" value="F:transmembrane transporter activity"/>
    <property type="evidence" value="ECO:0007669"/>
    <property type="project" value="InterPro"/>
</dbReference>
<dbReference type="GO" id="GO:0005886">
    <property type="term" value="C:plasma membrane"/>
    <property type="evidence" value="ECO:0007669"/>
    <property type="project" value="UniProtKB-SubCell"/>
</dbReference>
<keyword evidence="5 8" id="KW-1133">Transmembrane helix</keyword>
<dbReference type="Gene3D" id="1.10.3730.20">
    <property type="match status" value="1"/>
</dbReference>
<evidence type="ECO:0000256" key="5">
    <source>
        <dbReference type="ARBA" id="ARBA00022989"/>
    </source>
</evidence>
<feature type="transmembrane region" description="Helical" evidence="8">
    <location>
        <begin position="59"/>
        <end position="79"/>
    </location>
</feature>
<evidence type="ECO:0000256" key="3">
    <source>
        <dbReference type="ARBA" id="ARBA00022475"/>
    </source>
</evidence>
<dbReference type="FunFam" id="1.10.3730.20:FF:000001">
    <property type="entry name" value="Quaternary ammonium compound resistance transporter SugE"/>
    <property type="match status" value="1"/>
</dbReference>